<organism evidence="3">
    <name type="scientific">Lepeophtheirus salmonis</name>
    <name type="common">Salmon louse</name>
    <name type="synonym">Caligus salmonis</name>
    <dbReference type="NCBI Taxonomy" id="72036"/>
    <lineage>
        <taxon>Eukaryota</taxon>
        <taxon>Metazoa</taxon>
        <taxon>Ecdysozoa</taxon>
        <taxon>Arthropoda</taxon>
        <taxon>Crustacea</taxon>
        <taxon>Multicrustacea</taxon>
        <taxon>Hexanauplia</taxon>
        <taxon>Copepoda</taxon>
        <taxon>Siphonostomatoida</taxon>
        <taxon>Caligidae</taxon>
        <taxon>Lepeophtheirus</taxon>
    </lineage>
</organism>
<feature type="signal peptide" evidence="2">
    <location>
        <begin position="1"/>
        <end position="18"/>
    </location>
</feature>
<sequence length="259" mass="26946">MKSFTALAVLLVIGSSTASYLSPYVGGHGYGYPGYAPYAVPAVKIPAPEKTELKVEAIEAPKAVDYAYATPYATPYIGGYAAHHAAPYVAGYAAPYVAGYTAHHAAPYAAGYVAHHAAPYAAGYVAPHAAPYAAGYGYPASSQFHSQDEFGNLKFGYSNINSAKHEHGNTYGGVAGGYQYVDANGVLQSVSYVADGLGFRTVDSRLPVAPAVPEAEPLVQAPAPVFEGKQIPDTPEVAAAKAEFQKTFDEAVAAGGDWD</sequence>
<gene>
    <name evidence="3" type="primary">CUO6</name>
</gene>
<evidence type="ECO:0000313" key="3">
    <source>
        <dbReference type="EMBL" id="ACO12039.1"/>
    </source>
</evidence>
<dbReference type="GO" id="GO:0062129">
    <property type="term" value="C:chitin-based extracellular matrix"/>
    <property type="evidence" value="ECO:0007669"/>
    <property type="project" value="TreeGrafter"/>
</dbReference>
<protein>
    <submittedName>
        <fullName evidence="3">Cuticle protein 6</fullName>
    </submittedName>
</protein>
<proteinExistence type="evidence at transcript level"/>
<evidence type="ECO:0000256" key="2">
    <source>
        <dbReference type="SAM" id="SignalP"/>
    </source>
</evidence>
<dbReference type="AlphaFoldDB" id="C1BSN6"/>
<evidence type="ECO:0000256" key="1">
    <source>
        <dbReference type="PROSITE-ProRule" id="PRU00497"/>
    </source>
</evidence>
<dbReference type="EMBL" id="BT077615">
    <property type="protein sequence ID" value="ACO12039.1"/>
    <property type="molecule type" value="mRNA"/>
</dbReference>
<dbReference type="Pfam" id="PF00379">
    <property type="entry name" value="Chitin_bind_4"/>
    <property type="match status" value="1"/>
</dbReference>
<dbReference type="InterPro" id="IPR050468">
    <property type="entry name" value="Cuticle_Struct_Prot"/>
</dbReference>
<name>C1BSN6_LEPSM</name>
<keyword evidence="1" id="KW-0193">Cuticle</keyword>
<dbReference type="InterPro" id="IPR000618">
    <property type="entry name" value="Insect_cuticle"/>
</dbReference>
<dbReference type="GO" id="GO:0008010">
    <property type="term" value="F:structural constituent of chitin-based larval cuticle"/>
    <property type="evidence" value="ECO:0007669"/>
    <property type="project" value="TreeGrafter"/>
</dbReference>
<reference evidence="3" key="1">
    <citation type="submission" date="2009-06" db="EMBL/GenBank/DDBJ databases">
        <title>Lepeophtheirus salmonis ESTs and full-length cDNAs.</title>
        <authorList>
            <person name="Yasuike M."/>
            <person name="von Schalburg K."/>
            <person name="Cooper G."/>
            <person name="Leong J."/>
            <person name="Jones S.R.M."/>
            <person name="Koop B.F."/>
        </authorList>
    </citation>
    <scope>NUCLEOTIDE SEQUENCE</scope>
    <source>
        <strain evidence="3">Pacific form</strain>
        <tissue evidence="3">Whole</tissue>
    </source>
</reference>
<dbReference type="PANTHER" id="PTHR10380:SF196">
    <property type="entry name" value="CUTICULAR PROTEIN 72EA"/>
    <property type="match status" value="1"/>
</dbReference>
<dbReference type="PANTHER" id="PTHR10380">
    <property type="entry name" value="CUTICLE PROTEIN"/>
    <property type="match status" value="1"/>
</dbReference>
<keyword evidence="2" id="KW-0732">Signal</keyword>
<dbReference type="OrthoDB" id="6369557at2759"/>
<feature type="chain" id="PRO_5002907427" evidence="2">
    <location>
        <begin position="19"/>
        <end position="259"/>
    </location>
</feature>
<accession>C1BSN6</accession>
<dbReference type="PROSITE" id="PS51155">
    <property type="entry name" value="CHIT_BIND_RR_2"/>
    <property type="match status" value="1"/>
</dbReference>